<evidence type="ECO:0000313" key="1">
    <source>
        <dbReference type="EMBL" id="RKD15052.1"/>
    </source>
</evidence>
<dbReference type="RefSeq" id="WP_120181918.1">
    <property type="nucleotide sequence ID" value="NZ_CBINCU010000003.1"/>
</dbReference>
<dbReference type="EMBL" id="MBTA01000025">
    <property type="protein sequence ID" value="RKD15052.1"/>
    <property type="molecule type" value="Genomic_DNA"/>
</dbReference>
<comment type="caution">
    <text evidence="1">The sequence shown here is derived from an EMBL/GenBank/DDBJ whole genome shotgun (WGS) entry which is preliminary data.</text>
</comment>
<dbReference type="AlphaFoldDB" id="A0A419S4K2"/>
<gene>
    <name evidence="1" type="ORF">BCY91_05855</name>
</gene>
<protein>
    <submittedName>
        <fullName evidence="1">Uncharacterized protein</fullName>
    </submittedName>
</protein>
<dbReference type="Pfam" id="PF17653">
    <property type="entry name" value="DUF5522"/>
    <property type="match status" value="1"/>
</dbReference>
<dbReference type="OrthoDB" id="9800168at2"/>
<proteinExistence type="predicted"/>
<organism evidence="1 2">
    <name type="scientific">Pelobium manganitolerans</name>
    <dbReference type="NCBI Taxonomy" id="1842495"/>
    <lineage>
        <taxon>Bacteria</taxon>
        <taxon>Pseudomonadati</taxon>
        <taxon>Bacteroidota</taxon>
        <taxon>Sphingobacteriia</taxon>
        <taxon>Sphingobacteriales</taxon>
        <taxon>Sphingobacteriaceae</taxon>
        <taxon>Pelobium</taxon>
    </lineage>
</organism>
<accession>A0A419S4K2</accession>
<evidence type="ECO:0000313" key="2">
    <source>
        <dbReference type="Proteomes" id="UP000283433"/>
    </source>
</evidence>
<name>A0A419S4K2_9SPHI</name>
<sequence length="59" mass="7035">MQKNIDYYINDDGNYVFTEAYHLRRGFCCKNGCKHCPWRFAKSKTKNVNEQDNLDRNGN</sequence>
<keyword evidence="2" id="KW-1185">Reference proteome</keyword>
<reference evidence="1 2" key="1">
    <citation type="submission" date="2016-07" db="EMBL/GenBank/DDBJ databases">
        <title>Genome of Pelobium manganitolerans.</title>
        <authorList>
            <person name="Wu S."/>
            <person name="Wang G."/>
        </authorList>
    </citation>
    <scope>NUCLEOTIDE SEQUENCE [LARGE SCALE GENOMIC DNA]</scope>
    <source>
        <strain evidence="1 2">YS-25</strain>
    </source>
</reference>
<dbReference type="Proteomes" id="UP000283433">
    <property type="component" value="Unassembled WGS sequence"/>
</dbReference>
<dbReference type="InterPro" id="IPR040807">
    <property type="entry name" value="DUF5522"/>
</dbReference>